<gene>
    <name evidence="15" type="primary">LOC100207361</name>
</gene>
<dbReference type="SUPFAM" id="SSF50729">
    <property type="entry name" value="PH domain-like"/>
    <property type="match status" value="1"/>
</dbReference>
<evidence type="ECO:0000256" key="7">
    <source>
        <dbReference type="ARBA" id="ARBA00023121"/>
    </source>
</evidence>
<keyword evidence="5" id="KW-0106">Calcium</keyword>
<dbReference type="PANTHER" id="PTHR12166:SF8">
    <property type="entry name" value="CALCIUM-DEPENDENT SECRETION ACTIVATOR"/>
    <property type="match status" value="1"/>
</dbReference>
<evidence type="ECO:0000259" key="13">
    <source>
        <dbReference type="PROSITE" id="PS51258"/>
    </source>
</evidence>
<dbReference type="InterPro" id="IPR014770">
    <property type="entry name" value="Munc13_1"/>
</dbReference>
<evidence type="ECO:0000313" key="15">
    <source>
        <dbReference type="RefSeq" id="XP_065674230.1"/>
    </source>
</evidence>
<keyword evidence="3" id="KW-0268">Exocytosis</keyword>
<evidence type="ECO:0000256" key="11">
    <source>
        <dbReference type="SAM" id="MobiDB-lite"/>
    </source>
</evidence>
<evidence type="ECO:0000256" key="1">
    <source>
        <dbReference type="ARBA" id="ARBA00004156"/>
    </source>
</evidence>
<dbReference type="InterPro" id="IPR057457">
    <property type="entry name" value="CAPS_C2"/>
</dbReference>
<comment type="subcellular location">
    <subcellularLocation>
        <location evidence="1">Cytoplasmic vesicle membrane</location>
    </subcellularLocation>
    <subcellularLocation>
        <location evidence="10">Synapse</location>
    </subcellularLocation>
</comment>
<keyword evidence="4" id="KW-0479">Metal-binding</keyword>
<evidence type="ECO:0000256" key="4">
    <source>
        <dbReference type="ARBA" id="ARBA00022723"/>
    </source>
</evidence>
<name>A0ABM4DIB8_HYDVU</name>
<dbReference type="Pfam" id="PF25341">
    <property type="entry name" value="C2_CAPS"/>
    <property type="match status" value="1"/>
</dbReference>
<feature type="compositionally biased region" description="Acidic residues" evidence="11">
    <location>
        <begin position="1"/>
        <end position="11"/>
    </location>
</feature>
<dbReference type="Pfam" id="PF06292">
    <property type="entry name" value="MUN"/>
    <property type="match status" value="1"/>
</dbReference>
<dbReference type="Pfam" id="PF00169">
    <property type="entry name" value="PH"/>
    <property type="match status" value="1"/>
</dbReference>
<feature type="compositionally biased region" description="Polar residues" evidence="11">
    <location>
        <begin position="15"/>
        <end position="53"/>
    </location>
</feature>
<keyword evidence="9" id="KW-0968">Cytoplasmic vesicle</keyword>
<keyword evidence="8" id="KW-0472">Membrane</keyword>
<dbReference type="PROSITE" id="PS51258">
    <property type="entry name" value="MHD1"/>
    <property type="match status" value="1"/>
</dbReference>
<evidence type="ECO:0000256" key="2">
    <source>
        <dbReference type="ARBA" id="ARBA00022448"/>
    </source>
</evidence>
<dbReference type="InterPro" id="IPR010439">
    <property type="entry name" value="MUN_dom"/>
</dbReference>
<feature type="domain" description="MHD1" evidence="13">
    <location>
        <begin position="904"/>
        <end position="1035"/>
    </location>
</feature>
<dbReference type="PROSITE" id="PS50003">
    <property type="entry name" value="PH_DOMAIN"/>
    <property type="match status" value="1"/>
</dbReference>
<dbReference type="SMART" id="SM00233">
    <property type="entry name" value="PH"/>
    <property type="match status" value="1"/>
</dbReference>
<evidence type="ECO:0000259" key="12">
    <source>
        <dbReference type="PROSITE" id="PS50003"/>
    </source>
</evidence>
<dbReference type="Proteomes" id="UP001652625">
    <property type="component" value="Chromosome 14"/>
</dbReference>
<accession>A0ABM4DIB8</accession>
<keyword evidence="14" id="KW-1185">Reference proteome</keyword>
<dbReference type="InterPro" id="IPR001849">
    <property type="entry name" value="PH_domain"/>
</dbReference>
<evidence type="ECO:0000313" key="14">
    <source>
        <dbReference type="Proteomes" id="UP001652625"/>
    </source>
</evidence>
<feature type="compositionally biased region" description="Low complexity" evidence="11">
    <location>
        <begin position="54"/>
        <end position="65"/>
    </location>
</feature>
<organism evidence="14 15">
    <name type="scientific">Hydra vulgaris</name>
    <name type="common">Hydra</name>
    <name type="synonym">Hydra attenuata</name>
    <dbReference type="NCBI Taxonomy" id="6087"/>
    <lineage>
        <taxon>Eukaryota</taxon>
        <taxon>Metazoa</taxon>
        <taxon>Cnidaria</taxon>
        <taxon>Hydrozoa</taxon>
        <taxon>Hydroidolina</taxon>
        <taxon>Anthoathecata</taxon>
        <taxon>Aplanulata</taxon>
        <taxon>Hydridae</taxon>
        <taxon>Hydra</taxon>
    </lineage>
</organism>
<keyword evidence="6" id="KW-0770">Synapse</keyword>
<proteinExistence type="predicted"/>
<evidence type="ECO:0000256" key="8">
    <source>
        <dbReference type="ARBA" id="ARBA00023136"/>
    </source>
</evidence>
<dbReference type="PANTHER" id="PTHR12166">
    <property type="entry name" value="CALCIUM-DEPENDENT SECRETION ACTIVATOR"/>
    <property type="match status" value="1"/>
</dbReference>
<keyword evidence="2" id="KW-0813">Transport</keyword>
<evidence type="ECO:0000256" key="10">
    <source>
        <dbReference type="ARBA" id="ARBA00034103"/>
    </source>
</evidence>
<feature type="region of interest" description="Disordered" evidence="11">
    <location>
        <begin position="1"/>
        <end position="70"/>
    </location>
</feature>
<evidence type="ECO:0000256" key="9">
    <source>
        <dbReference type="ARBA" id="ARBA00023329"/>
    </source>
</evidence>
<reference evidence="15" key="1">
    <citation type="submission" date="2025-08" db="UniProtKB">
        <authorList>
            <consortium name="RefSeq"/>
        </authorList>
    </citation>
    <scope>IDENTIFICATION</scope>
</reference>
<protein>
    <submittedName>
        <fullName evidence="15">Calcium-dependent secretion activator 1 isoform X2</fullName>
    </submittedName>
</protein>
<dbReference type="InterPro" id="IPR011993">
    <property type="entry name" value="PH-like_dom_sf"/>
</dbReference>
<dbReference type="SMART" id="SM01145">
    <property type="entry name" value="DUF1041"/>
    <property type="match status" value="1"/>
</dbReference>
<keyword evidence="7" id="KW-0446">Lipid-binding</keyword>
<evidence type="ECO:0000256" key="3">
    <source>
        <dbReference type="ARBA" id="ARBA00022483"/>
    </source>
</evidence>
<evidence type="ECO:0000256" key="6">
    <source>
        <dbReference type="ARBA" id="ARBA00023018"/>
    </source>
</evidence>
<evidence type="ECO:0000256" key="5">
    <source>
        <dbReference type="ARBA" id="ARBA00022837"/>
    </source>
</evidence>
<sequence>MIDTDSSDTDEDNKNQTLQKSTPKGSVNDVSNDYIISNPKSGQNGSLDNISLISSGSPKPSRTSSNASTKLFNRNEISSISNFSSDGISNDDFRADSEHMKRLQLYVFVSRCIAYPFNAKQSTDMARRASKVTKQNLTTIKDRFTSFLDGKTNIIADEAFRIAVQSYYDSFLCCDRVHKMVNSGGYSANDFREIFKANITKRVRSIPDIQGLSKETVLSSWMAKFDAIYRGDEDQKRTPARLAATAASELILSKEQLYEMFQTVLGVKKYEHQILFNACQLDNSDEQAAWIRRELNSRQKILSTLSKETMPKFIHKNMEEIYIEEQKAMVKSLMSIHLDGFPPTKSGSEGKSGFPKMKRGQNNVISMMDVNDDNEVLIKAVSGLSFKLQVTVMEASGLSSIRQNRIIFVVMELEGDSKLQTDQAEAGAPLWETQGDWTTNQPLPILKLRLMAEQSSKLMLSDDKELACVTITPHCGMQDNYEWYTMVPHKSWSGDTIKLKVSIKMERPQNVKKGGFLYAKGQNIWKQWKKRYFMLIQVSQYKFVLCSYRPKKQSPREVMGVESYTVNFTEKTEEELEGGRFFFNIVKAGDEVLFAADENADRVNWVYNLCNATGQSFKPSFPKPPSGADRVIQKIRGDMDRALKHGLGDIVQANPFEFDQAEMFAMLQRLTLLHRLNDSYTCLGWFSPGQLFVLDEYCARYGVRGCHRHLCYLADLLERAENGTMIDPTLFHYSYAFCASHVVGNRPDGVNTVTVDEKERFDEMKNRLKSYLANQITHFRYCFPFGRPEGALKSTLTIFERVLSKDTMMPSADPEDSEDVKQAIRDCLRRAALVNYTRLSSYAKVEDSFQGNVSPQEKLGIIIQLAELCIELIQQNEEHHSEALAWYHELMTEHTEIFWSLFAVDMDEALDSQPPDTWDSFALFQMLNNYLRMESSLRGGKFHTHLMEKFSPSIVRYIDLMESSIARSVDKGFAKETYQSVGHGCATSEEVFWKLSSIQAFIQDLHWPDEIFAEHIATRLKRMAADMTEAIVNRVSNDIRRHLVGKVNLEYVIPVEVCVMINVLCRADEQADELCTVEDLSYPEEISYHTNIKDFIHKAQMDSIALIIDKLCSIMKELLKKLARYDQGKLSSKILNLMKPTEDVAEDFYHFVVRNIRELRKTVECESYVFTLEKALWEKLCSLLCSWLVQRQEVALHVYQFKVLSNIVEPCRKLFEQEGLTQNDLENDDYKAAYSKLQLEEAMLNLTEPTILTREIEVKSYESKIQKGDSDYEDD</sequence>
<dbReference type="Gene3D" id="2.30.29.30">
    <property type="entry name" value="Pleckstrin-homology domain (PH domain)/Phosphotyrosine-binding domain (PTB)"/>
    <property type="match status" value="1"/>
</dbReference>
<dbReference type="GeneID" id="100207361"/>
<dbReference type="InterPro" id="IPR033227">
    <property type="entry name" value="CAPS"/>
</dbReference>
<dbReference type="RefSeq" id="XP_065674230.1">
    <property type="nucleotide sequence ID" value="XM_065818158.1"/>
</dbReference>
<feature type="domain" description="PH" evidence="12">
    <location>
        <begin position="510"/>
        <end position="614"/>
    </location>
</feature>